<keyword evidence="1" id="KW-0472">Membrane</keyword>
<name>A0A6G0XA85_9STRA</name>
<gene>
    <name evidence="3" type="ORF">Ae201684_007029</name>
</gene>
<feature type="transmembrane region" description="Helical" evidence="1">
    <location>
        <begin position="114"/>
        <end position="133"/>
    </location>
</feature>
<keyword evidence="1" id="KW-0812">Transmembrane</keyword>
<dbReference type="Proteomes" id="UP000481153">
    <property type="component" value="Unassembled WGS sequence"/>
</dbReference>
<feature type="chain" id="PRO_5026226595" evidence="2">
    <location>
        <begin position="18"/>
        <end position="151"/>
    </location>
</feature>
<dbReference type="VEuPathDB" id="FungiDB:AeMF1_017812"/>
<evidence type="ECO:0000256" key="2">
    <source>
        <dbReference type="SAM" id="SignalP"/>
    </source>
</evidence>
<accession>A0A6G0XA85</accession>
<keyword evidence="1" id="KW-1133">Transmembrane helix</keyword>
<sequence length="151" mass="17017">MWAILLGLHLFSFFVNPHLPEGSSSPYVYVMLGLAATAIVLKAYSMWTQPCCWKNNVLPMETRVALCFRLFGYVWSNDVRRWRNDAVSKLSTVGFTTILATIAATVFISPYSPLLAFVILVLGVTTATILDELRECVDLMKKIWPLSHKTD</sequence>
<keyword evidence="2" id="KW-0732">Signal</keyword>
<evidence type="ECO:0000313" key="4">
    <source>
        <dbReference type="Proteomes" id="UP000481153"/>
    </source>
</evidence>
<feature type="transmembrane region" description="Helical" evidence="1">
    <location>
        <begin position="27"/>
        <end position="44"/>
    </location>
</feature>
<evidence type="ECO:0000256" key="1">
    <source>
        <dbReference type="SAM" id="Phobius"/>
    </source>
</evidence>
<evidence type="ECO:0000313" key="3">
    <source>
        <dbReference type="EMBL" id="KAF0736874.1"/>
    </source>
</evidence>
<dbReference type="EMBL" id="VJMJ01000087">
    <property type="protein sequence ID" value="KAF0736874.1"/>
    <property type="molecule type" value="Genomic_DNA"/>
</dbReference>
<protein>
    <submittedName>
        <fullName evidence="3">Uncharacterized protein</fullName>
    </submittedName>
</protein>
<dbReference type="AlphaFoldDB" id="A0A6G0XA85"/>
<comment type="caution">
    <text evidence="3">The sequence shown here is derived from an EMBL/GenBank/DDBJ whole genome shotgun (WGS) entry which is preliminary data.</text>
</comment>
<reference evidence="3 4" key="1">
    <citation type="submission" date="2019-07" db="EMBL/GenBank/DDBJ databases">
        <title>Genomics analysis of Aphanomyces spp. identifies a new class of oomycete effector associated with host adaptation.</title>
        <authorList>
            <person name="Gaulin E."/>
        </authorList>
    </citation>
    <scope>NUCLEOTIDE SEQUENCE [LARGE SCALE GENOMIC DNA]</scope>
    <source>
        <strain evidence="3 4">ATCC 201684</strain>
    </source>
</reference>
<proteinExistence type="predicted"/>
<organism evidence="3 4">
    <name type="scientific">Aphanomyces euteiches</name>
    <dbReference type="NCBI Taxonomy" id="100861"/>
    <lineage>
        <taxon>Eukaryota</taxon>
        <taxon>Sar</taxon>
        <taxon>Stramenopiles</taxon>
        <taxon>Oomycota</taxon>
        <taxon>Saprolegniomycetes</taxon>
        <taxon>Saprolegniales</taxon>
        <taxon>Verrucalvaceae</taxon>
        <taxon>Aphanomyces</taxon>
    </lineage>
</organism>
<keyword evidence="4" id="KW-1185">Reference proteome</keyword>
<feature type="transmembrane region" description="Helical" evidence="1">
    <location>
        <begin position="90"/>
        <end position="108"/>
    </location>
</feature>
<feature type="signal peptide" evidence="2">
    <location>
        <begin position="1"/>
        <end position="17"/>
    </location>
</feature>